<dbReference type="EMBL" id="JAEINH010000009">
    <property type="protein sequence ID" value="MBI9115698.1"/>
    <property type="molecule type" value="Genomic_DNA"/>
</dbReference>
<dbReference type="Proteomes" id="UP000602087">
    <property type="component" value="Unassembled WGS sequence"/>
</dbReference>
<feature type="domain" description="HTH merR-type" evidence="3">
    <location>
        <begin position="24"/>
        <end position="93"/>
    </location>
</feature>
<organism evidence="4 5">
    <name type="scientific">Sanguibacter suaedae</name>
    <dbReference type="NCBI Taxonomy" id="2795737"/>
    <lineage>
        <taxon>Bacteria</taxon>
        <taxon>Bacillati</taxon>
        <taxon>Actinomycetota</taxon>
        <taxon>Actinomycetes</taxon>
        <taxon>Micrococcales</taxon>
        <taxon>Sanguibacteraceae</taxon>
        <taxon>Sanguibacter</taxon>
    </lineage>
</organism>
<name>A0A934I5Q2_9MICO</name>
<evidence type="ECO:0000313" key="4">
    <source>
        <dbReference type="EMBL" id="MBI9115698.1"/>
    </source>
</evidence>
<dbReference type="SUPFAM" id="SSF46955">
    <property type="entry name" value="Putative DNA-binding domain"/>
    <property type="match status" value="1"/>
</dbReference>
<feature type="region of interest" description="Disordered" evidence="2">
    <location>
        <begin position="1"/>
        <end position="23"/>
    </location>
</feature>
<dbReference type="InterPro" id="IPR047057">
    <property type="entry name" value="MerR_fam"/>
</dbReference>
<dbReference type="InterPro" id="IPR009061">
    <property type="entry name" value="DNA-bd_dom_put_sf"/>
</dbReference>
<dbReference type="InterPro" id="IPR000551">
    <property type="entry name" value="MerR-type_HTH_dom"/>
</dbReference>
<keyword evidence="1" id="KW-0238">DNA-binding</keyword>
<reference evidence="4" key="1">
    <citation type="submission" date="2020-12" db="EMBL/GenBank/DDBJ databases">
        <title>Sanguibacter suaedae sp. nov., isolated from Suaeda aralocaspica.</title>
        <authorList>
            <person name="Ma Q."/>
        </authorList>
    </citation>
    <scope>NUCLEOTIDE SEQUENCE</scope>
    <source>
        <strain evidence="4">YZGR15</strain>
    </source>
</reference>
<dbReference type="GO" id="GO:0003677">
    <property type="term" value="F:DNA binding"/>
    <property type="evidence" value="ECO:0007669"/>
    <property type="project" value="UniProtKB-KW"/>
</dbReference>
<keyword evidence="5" id="KW-1185">Reference proteome</keyword>
<sequence>MNASPTTAAPPSDTAPAPHEDRATMHIGAVAERTGLSLRTLRHYDDVELVRPSERTEGGFRLYTEGDVDRLLLVRRMKPLGFSLEEMADLLRVVDGSAAEGEDLDVRLAGFVQAARERREKLARTLAMADEFIDLLEARSR</sequence>
<gene>
    <name evidence="4" type="ORF">JAV76_11800</name>
</gene>
<dbReference type="PRINTS" id="PR00040">
    <property type="entry name" value="HTHMERR"/>
</dbReference>
<evidence type="ECO:0000256" key="2">
    <source>
        <dbReference type="SAM" id="MobiDB-lite"/>
    </source>
</evidence>
<evidence type="ECO:0000313" key="5">
    <source>
        <dbReference type="Proteomes" id="UP000602087"/>
    </source>
</evidence>
<protein>
    <submittedName>
        <fullName evidence="4">MerR family transcriptional regulator</fullName>
    </submittedName>
</protein>
<proteinExistence type="predicted"/>
<dbReference type="AlphaFoldDB" id="A0A934I5Q2"/>
<dbReference type="SMART" id="SM00422">
    <property type="entry name" value="HTH_MERR"/>
    <property type="match status" value="1"/>
</dbReference>
<comment type="caution">
    <text evidence="4">The sequence shown here is derived from an EMBL/GenBank/DDBJ whole genome shotgun (WGS) entry which is preliminary data.</text>
</comment>
<evidence type="ECO:0000256" key="1">
    <source>
        <dbReference type="ARBA" id="ARBA00023125"/>
    </source>
</evidence>
<feature type="compositionally biased region" description="Low complexity" evidence="2">
    <location>
        <begin position="1"/>
        <end position="17"/>
    </location>
</feature>
<dbReference type="PROSITE" id="PS50937">
    <property type="entry name" value="HTH_MERR_2"/>
    <property type="match status" value="1"/>
</dbReference>
<dbReference type="GO" id="GO:0003700">
    <property type="term" value="F:DNA-binding transcription factor activity"/>
    <property type="evidence" value="ECO:0007669"/>
    <property type="project" value="InterPro"/>
</dbReference>
<dbReference type="Pfam" id="PF13411">
    <property type="entry name" value="MerR_1"/>
    <property type="match status" value="1"/>
</dbReference>
<dbReference type="PANTHER" id="PTHR30204:SF93">
    <property type="entry name" value="HTH MERR-TYPE DOMAIN-CONTAINING PROTEIN"/>
    <property type="match status" value="1"/>
</dbReference>
<dbReference type="PANTHER" id="PTHR30204">
    <property type="entry name" value="REDOX-CYCLING DRUG-SENSING TRANSCRIPTIONAL ACTIVATOR SOXR"/>
    <property type="match status" value="1"/>
</dbReference>
<accession>A0A934I5Q2</accession>
<dbReference type="Gene3D" id="1.10.1660.10">
    <property type="match status" value="1"/>
</dbReference>
<evidence type="ECO:0000259" key="3">
    <source>
        <dbReference type="PROSITE" id="PS50937"/>
    </source>
</evidence>